<protein>
    <recommendedName>
        <fullName evidence="1">Sulphotransferase Stf0 domain-containing protein</fullName>
    </recommendedName>
</protein>
<feature type="domain" description="Sulphotransferase Stf0" evidence="1">
    <location>
        <begin position="106"/>
        <end position="245"/>
    </location>
</feature>
<dbReference type="RefSeq" id="WP_284257588.1">
    <property type="nucleotide sequence ID" value="NZ_BSOS01000041.1"/>
</dbReference>
<dbReference type="Proteomes" id="UP001156641">
    <property type="component" value="Unassembled WGS sequence"/>
</dbReference>
<dbReference type="InterPro" id="IPR027417">
    <property type="entry name" value="P-loop_NTPase"/>
</dbReference>
<gene>
    <name evidence="2" type="ORF">GCM10010909_15640</name>
</gene>
<organism evidence="2 3">
    <name type="scientific">Acidocella aquatica</name>
    <dbReference type="NCBI Taxonomy" id="1922313"/>
    <lineage>
        <taxon>Bacteria</taxon>
        <taxon>Pseudomonadati</taxon>
        <taxon>Pseudomonadota</taxon>
        <taxon>Alphaproteobacteria</taxon>
        <taxon>Acetobacterales</taxon>
        <taxon>Acidocellaceae</taxon>
        <taxon>Acidocella</taxon>
    </lineage>
</organism>
<evidence type="ECO:0000259" key="1">
    <source>
        <dbReference type="Pfam" id="PF09037"/>
    </source>
</evidence>
<evidence type="ECO:0000313" key="2">
    <source>
        <dbReference type="EMBL" id="GLR66884.1"/>
    </source>
</evidence>
<evidence type="ECO:0000313" key="3">
    <source>
        <dbReference type="Proteomes" id="UP001156641"/>
    </source>
</evidence>
<reference evidence="3" key="1">
    <citation type="journal article" date="2019" name="Int. J. Syst. Evol. Microbiol.">
        <title>The Global Catalogue of Microorganisms (GCM) 10K type strain sequencing project: providing services to taxonomists for standard genome sequencing and annotation.</title>
        <authorList>
            <consortium name="The Broad Institute Genomics Platform"/>
            <consortium name="The Broad Institute Genome Sequencing Center for Infectious Disease"/>
            <person name="Wu L."/>
            <person name="Ma J."/>
        </authorList>
    </citation>
    <scope>NUCLEOTIDE SEQUENCE [LARGE SCALE GENOMIC DNA]</scope>
    <source>
        <strain evidence="3">NBRC 112502</strain>
    </source>
</reference>
<name>A0ABQ6A9T8_9PROT</name>
<dbReference type="SUPFAM" id="SSF52540">
    <property type="entry name" value="P-loop containing nucleoside triphosphate hydrolases"/>
    <property type="match status" value="1"/>
</dbReference>
<dbReference type="Pfam" id="PF09037">
    <property type="entry name" value="Sulphotransf"/>
    <property type="match status" value="1"/>
</dbReference>
<sequence>MKGQNAPGDGGCVIFCATARTGSTMVFDDFRNVLGYEPVDSEILYEEIIHKRTTQTWAELWPALQRDWRVGAFWCVKVMYHYTPYISRFIAGQPLSRTPPVRSFNPADCDDFHRFFKDAVWVHVRRRDVYAQAVSMYFAETTGVWESRDAAAAPQMVAPAYDRDRILEYLHGFLEERRQWDLFFSHYNITPLTIDYEDAIGGYPQYLKPLVERLGMRMLQPLPPRRLFKIGNETNEGFAARLRADALAAVSREG</sequence>
<keyword evidence="3" id="KW-1185">Reference proteome</keyword>
<dbReference type="EMBL" id="BSOS01000041">
    <property type="protein sequence ID" value="GLR66884.1"/>
    <property type="molecule type" value="Genomic_DNA"/>
</dbReference>
<dbReference type="Gene3D" id="3.40.50.300">
    <property type="entry name" value="P-loop containing nucleotide triphosphate hydrolases"/>
    <property type="match status" value="1"/>
</dbReference>
<dbReference type="InterPro" id="IPR024628">
    <property type="entry name" value="Sulfotransferase_Stf0_dom"/>
</dbReference>
<accession>A0ABQ6A9T8</accession>
<proteinExistence type="predicted"/>
<comment type="caution">
    <text evidence="2">The sequence shown here is derived from an EMBL/GenBank/DDBJ whole genome shotgun (WGS) entry which is preliminary data.</text>
</comment>